<dbReference type="InterPro" id="IPR021341">
    <property type="entry name" value="DUF2958"/>
</dbReference>
<evidence type="ECO:0000313" key="2">
    <source>
        <dbReference type="Proteomes" id="UP000619293"/>
    </source>
</evidence>
<accession>A0A8J3K8J2</accession>
<dbReference type="AlphaFoldDB" id="A0A8J3K8J2"/>
<protein>
    <recommendedName>
        <fullName evidence="3">DUF2958 domain-containing protein</fullName>
    </recommendedName>
</protein>
<evidence type="ECO:0000313" key="1">
    <source>
        <dbReference type="EMBL" id="GIF90474.1"/>
    </source>
</evidence>
<comment type="caution">
    <text evidence="1">The sequence shown here is derived from an EMBL/GenBank/DDBJ whole genome shotgun (WGS) entry which is preliminary data.</text>
</comment>
<name>A0A8J3K8J2_9ACTN</name>
<sequence length="114" mass="12966">MYEVNRPRRGHDFLPTPDRLLTVPAIYTQETVDTVDKVVHLHYFAAAGDWWITELDPQTLLAFGYVRLAAMPECAEWGYIPLDELEAAIDGLGCPVERDLHWQPTAFGQIPDAR</sequence>
<dbReference type="Pfam" id="PF11171">
    <property type="entry name" value="DUF2958"/>
    <property type="match status" value="1"/>
</dbReference>
<evidence type="ECO:0008006" key="3">
    <source>
        <dbReference type="Google" id="ProtNLM"/>
    </source>
</evidence>
<keyword evidence="2" id="KW-1185">Reference proteome</keyword>
<gene>
    <name evidence="1" type="ORF">Cch02nite_39180</name>
</gene>
<reference evidence="1 2" key="1">
    <citation type="submission" date="2021-01" db="EMBL/GenBank/DDBJ databases">
        <title>Whole genome shotgun sequence of Catellatospora chokoriensis NBRC 107358.</title>
        <authorList>
            <person name="Komaki H."/>
            <person name="Tamura T."/>
        </authorList>
    </citation>
    <scope>NUCLEOTIDE SEQUENCE [LARGE SCALE GENOMIC DNA]</scope>
    <source>
        <strain evidence="1 2">NBRC 107358</strain>
    </source>
</reference>
<dbReference type="Proteomes" id="UP000619293">
    <property type="component" value="Unassembled WGS sequence"/>
</dbReference>
<proteinExistence type="predicted"/>
<organism evidence="1 2">
    <name type="scientific">Catellatospora chokoriensis</name>
    <dbReference type="NCBI Taxonomy" id="310353"/>
    <lineage>
        <taxon>Bacteria</taxon>
        <taxon>Bacillati</taxon>
        <taxon>Actinomycetota</taxon>
        <taxon>Actinomycetes</taxon>
        <taxon>Micromonosporales</taxon>
        <taxon>Micromonosporaceae</taxon>
        <taxon>Catellatospora</taxon>
    </lineage>
</organism>
<dbReference type="EMBL" id="BONG01000023">
    <property type="protein sequence ID" value="GIF90474.1"/>
    <property type="molecule type" value="Genomic_DNA"/>
</dbReference>